<evidence type="ECO:0000256" key="3">
    <source>
        <dbReference type="ARBA" id="ARBA00022598"/>
    </source>
</evidence>
<dbReference type="Pfam" id="PF00750">
    <property type="entry name" value="tRNA-synt_1d"/>
    <property type="match status" value="1"/>
</dbReference>
<evidence type="ECO:0000259" key="12">
    <source>
        <dbReference type="SMART" id="SM01016"/>
    </source>
</evidence>
<keyword evidence="4 9" id="KW-0547">Nucleotide-binding</keyword>
<proteinExistence type="inferred from homology"/>
<comment type="catalytic activity">
    <reaction evidence="8 9">
        <text>tRNA(Arg) + L-arginine + ATP = L-arginyl-tRNA(Arg) + AMP + diphosphate</text>
        <dbReference type="Rhea" id="RHEA:20301"/>
        <dbReference type="Rhea" id="RHEA-COMP:9658"/>
        <dbReference type="Rhea" id="RHEA-COMP:9673"/>
        <dbReference type="ChEBI" id="CHEBI:30616"/>
        <dbReference type="ChEBI" id="CHEBI:32682"/>
        <dbReference type="ChEBI" id="CHEBI:33019"/>
        <dbReference type="ChEBI" id="CHEBI:78442"/>
        <dbReference type="ChEBI" id="CHEBI:78513"/>
        <dbReference type="ChEBI" id="CHEBI:456215"/>
        <dbReference type="EC" id="6.1.1.19"/>
    </reaction>
</comment>
<keyword evidence="6 9" id="KW-0648">Protein biosynthesis</keyword>
<dbReference type="GO" id="GO:0005524">
    <property type="term" value="F:ATP binding"/>
    <property type="evidence" value="ECO:0007669"/>
    <property type="project" value="UniProtKB-UniRule"/>
</dbReference>
<organism evidence="13 14">
    <name type="scientific">Candidatus Kerfeldbacteria bacterium RIFCSPHIGHO2_02_FULL_42_14</name>
    <dbReference type="NCBI Taxonomy" id="1798540"/>
    <lineage>
        <taxon>Bacteria</taxon>
        <taxon>Candidatus Kerfeldiibacteriota</taxon>
    </lineage>
</organism>
<dbReference type="GO" id="GO:0006420">
    <property type="term" value="P:arginyl-tRNA aminoacylation"/>
    <property type="evidence" value="ECO:0007669"/>
    <property type="project" value="UniProtKB-UniRule"/>
</dbReference>
<comment type="similarity">
    <text evidence="1 9 10">Belongs to the class-I aminoacyl-tRNA synthetase family.</text>
</comment>
<dbReference type="SMART" id="SM01016">
    <property type="entry name" value="Arg_tRNA_synt_N"/>
    <property type="match status" value="1"/>
</dbReference>
<dbReference type="Gene3D" id="1.10.730.10">
    <property type="entry name" value="Isoleucyl-tRNA Synthetase, Domain 1"/>
    <property type="match status" value="1"/>
</dbReference>
<dbReference type="SUPFAM" id="SSF52374">
    <property type="entry name" value="Nucleotidylyl transferase"/>
    <property type="match status" value="1"/>
</dbReference>
<evidence type="ECO:0000256" key="4">
    <source>
        <dbReference type="ARBA" id="ARBA00022741"/>
    </source>
</evidence>
<dbReference type="SUPFAM" id="SSF55190">
    <property type="entry name" value="Arginyl-tRNA synthetase (ArgRS), N-terminal 'additional' domain"/>
    <property type="match status" value="1"/>
</dbReference>
<dbReference type="Gene3D" id="3.40.50.620">
    <property type="entry name" value="HUPs"/>
    <property type="match status" value="1"/>
</dbReference>
<name>A0A1G2AP25_9BACT</name>
<comment type="subcellular location">
    <subcellularLocation>
        <location evidence="9">Cytoplasm</location>
    </subcellularLocation>
</comment>
<comment type="caution">
    <text evidence="13">The sequence shown here is derived from an EMBL/GenBank/DDBJ whole genome shotgun (WGS) entry which is preliminary data.</text>
</comment>
<dbReference type="EMBL" id="MHKB01000013">
    <property type="protein sequence ID" value="OGY78641.1"/>
    <property type="molecule type" value="Genomic_DNA"/>
</dbReference>
<dbReference type="EC" id="6.1.1.19" evidence="9"/>
<feature type="domain" description="Arginyl tRNA synthetase N-terminal" evidence="12">
    <location>
        <begin position="15"/>
        <end position="105"/>
    </location>
</feature>
<dbReference type="InterPro" id="IPR008909">
    <property type="entry name" value="DALR_anticod-bd"/>
</dbReference>
<dbReference type="HAMAP" id="MF_00123">
    <property type="entry name" value="Arg_tRNA_synth"/>
    <property type="match status" value="1"/>
</dbReference>
<dbReference type="InterPro" id="IPR035684">
    <property type="entry name" value="ArgRS_core"/>
</dbReference>
<dbReference type="PANTHER" id="PTHR11956">
    <property type="entry name" value="ARGINYL-TRNA SYNTHETASE"/>
    <property type="match status" value="1"/>
</dbReference>
<keyword evidence="3 9" id="KW-0436">Ligase</keyword>
<protein>
    <recommendedName>
        <fullName evidence="9">Arginine--tRNA ligase</fullName>
        <ecNumber evidence="9">6.1.1.19</ecNumber>
    </recommendedName>
    <alternativeName>
        <fullName evidence="9">Arginyl-tRNA synthetase</fullName>
        <shortName evidence="9">ArgRS</shortName>
    </alternativeName>
</protein>
<dbReference type="FunFam" id="1.10.730.10:FF:000006">
    <property type="entry name" value="Arginyl-tRNA synthetase 2, mitochondrial"/>
    <property type="match status" value="1"/>
</dbReference>
<dbReference type="InterPro" id="IPR001278">
    <property type="entry name" value="Arg-tRNA-ligase"/>
</dbReference>
<feature type="short sequence motif" description="'HIGH' region" evidence="9">
    <location>
        <begin position="143"/>
        <end position="153"/>
    </location>
</feature>
<evidence type="ECO:0000256" key="7">
    <source>
        <dbReference type="ARBA" id="ARBA00023146"/>
    </source>
</evidence>
<dbReference type="PANTHER" id="PTHR11956:SF5">
    <property type="entry name" value="ARGININE--TRNA LIGASE, CYTOPLASMIC"/>
    <property type="match status" value="1"/>
</dbReference>
<keyword evidence="7 9" id="KW-0030">Aminoacyl-tRNA synthetase</keyword>
<dbReference type="Pfam" id="PF03485">
    <property type="entry name" value="Arg_tRNA_synt_N"/>
    <property type="match status" value="1"/>
</dbReference>
<dbReference type="InterPro" id="IPR009080">
    <property type="entry name" value="tRNAsynth_Ia_anticodon-bd"/>
</dbReference>
<dbReference type="AlphaFoldDB" id="A0A1G2AP25"/>
<dbReference type="Proteomes" id="UP000177165">
    <property type="component" value="Unassembled WGS sequence"/>
</dbReference>
<dbReference type="STRING" id="1798540.A3B74_04665"/>
<evidence type="ECO:0000256" key="6">
    <source>
        <dbReference type="ARBA" id="ARBA00022917"/>
    </source>
</evidence>
<evidence type="ECO:0000256" key="2">
    <source>
        <dbReference type="ARBA" id="ARBA00022490"/>
    </source>
</evidence>
<keyword evidence="2 9" id="KW-0963">Cytoplasm</keyword>
<dbReference type="InterPro" id="IPR014729">
    <property type="entry name" value="Rossmann-like_a/b/a_fold"/>
</dbReference>
<dbReference type="InterPro" id="IPR036695">
    <property type="entry name" value="Arg-tRNA-synth_N_sf"/>
</dbReference>
<evidence type="ECO:0000256" key="5">
    <source>
        <dbReference type="ARBA" id="ARBA00022840"/>
    </source>
</evidence>
<dbReference type="Pfam" id="PF05746">
    <property type="entry name" value="DALR_1"/>
    <property type="match status" value="1"/>
</dbReference>
<dbReference type="SMART" id="SM00836">
    <property type="entry name" value="DALR_1"/>
    <property type="match status" value="1"/>
</dbReference>
<dbReference type="SUPFAM" id="SSF47323">
    <property type="entry name" value="Anticodon-binding domain of a subclass of class I aminoacyl-tRNA synthetases"/>
    <property type="match status" value="1"/>
</dbReference>
<dbReference type="InterPro" id="IPR005148">
    <property type="entry name" value="Arg-tRNA-synth_N"/>
</dbReference>
<accession>A0A1G2AP25</accession>
<evidence type="ECO:0000313" key="14">
    <source>
        <dbReference type="Proteomes" id="UP000177165"/>
    </source>
</evidence>
<evidence type="ECO:0000256" key="1">
    <source>
        <dbReference type="ARBA" id="ARBA00005594"/>
    </source>
</evidence>
<sequence>MLDSIKYSSETEQVAFFKNILEQLQKGVCTAAALNPSQLSQENLSFSRPPNSKMGDIAFVCFPLAKILKQAPEKIAQQIAENFPMSAVEYLESVRTDGGYVNFKFARNAFAQSLLGEILDQKKVFGASDMRQGDRVMMEYVSPNTNKPLHLGHVRNALIGWSVAALIRELGATVVKSDIINDRGIHIMKSMLAYQRWGNEETPSASIKGDKLVGRYYVLFEIKYREEQQQWFKDKGINYDVVDDKTKDEIEKQFMKESQLLSEAQNMLRQWEAGNSEVRTLWEKMNCWVFTGFEETYRNLDVDFDQHYYESQIYTGGKEMILEGLARGVFYKADNGAIMAPLTRVDSKKFPTDKALLRADGTGLYITQDINLADVKFREHKLTHSIYCIGSEQDLYMQQVFAVCKLLGFVQAENMFHLSYGMVYLPEGKMKSREGTVVDADELIQQLTTLAEQAIHERYEQGTFDDAEVIRRSKIIALAALKFYILLVCRTSPIHFNPKESLSFEGKTGPYVQYAYARMASIRRKAGNASETSSLKDLNITEECEWQLLMRMLEYPAAIVRSAENLDPSFLANFLIGLAHTANMLYHQLPVLKANEPARTTRLRLIQACQMILRNGLNLLGIEVLEEM</sequence>
<dbReference type="Gene3D" id="3.30.1360.70">
    <property type="entry name" value="Arginyl tRNA synthetase N-terminal domain"/>
    <property type="match status" value="1"/>
</dbReference>
<comment type="subunit">
    <text evidence="9">Monomer.</text>
</comment>
<dbReference type="InterPro" id="IPR001412">
    <property type="entry name" value="aa-tRNA-synth_I_CS"/>
</dbReference>
<evidence type="ECO:0000256" key="8">
    <source>
        <dbReference type="ARBA" id="ARBA00049339"/>
    </source>
</evidence>
<dbReference type="NCBIfam" id="TIGR00456">
    <property type="entry name" value="argS"/>
    <property type="match status" value="1"/>
</dbReference>
<gene>
    <name evidence="9" type="primary">argS</name>
    <name evidence="13" type="ORF">A3B74_04665</name>
</gene>
<dbReference type="GO" id="GO:0004814">
    <property type="term" value="F:arginine-tRNA ligase activity"/>
    <property type="evidence" value="ECO:0007669"/>
    <property type="project" value="UniProtKB-UniRule"/>
</dbReference>
<dbReference type="PROSITE" id="PS00178">
    <property type="entry name" value="AA_TRNA_LIGASE_I"/>
    <property type="match status" value="1"/>
</dbReference>
<evidence type="ECO:0000313" key="13">
    <source>
        <dbReference type="EMBL" id="OGY78641.1"/>
    </source>
</evidence>
<evidence type="ECO:0000256" key="10">
    <source>
        <dbReference type="RuleBase" id="RU363038"/>
    </source>
</evidence>
<keyword evidence="5 9" id="KW-0067">ATP-binding</keyword>
<feature type="domain" description="DALR anticodon binding" evidence="11">
    <location>
        <begin position="512"/>
        <end position="628"/>
    </location>
</feature>
<dbReference type="PRINTS" id="PR01038">
    <property type="entry name" value="TRNASYNTHARG"/>
</dbReference>
<evidence type="ECO:0000256" key="9">
    <source>
        <dbReference type="HAMAP-Rule" id="MF_00123"/>
    </source>
</evidence>
<dbReference type="GO" id="GO:0005737">
    <property type="term" value="C:cytoplasm"/>
    <property type="evidence" value="ECO:0007669"/>
    <property type="project" value="UniProtKB-SubCell"/>
</dbReference>
<evidence type="ECO:0000259" key="11">
    <source>
        <dbReference type="SMART" id="SM00836"/>
    </source>
</evidence>
<reference evidence="13 14" key="1">
    <citation type="journal article" date="2016" name="Nat. Commun.">
        <title>Thousands of microbial genomes shed light on interconnected biogeochemical processes in an aquifer system.</title>
        <authorList>
            <person name="Anantharaman K."/>
            <person name="Brown C.T."/>
            <person name="Hug L.A."/>
            <person name="Sharon I."/>
            <person name="Castelle C.J."/>
            <person name="Probst A.J."/>
            <person name="Thomas B.C."/>
            <person name="Singh A."/>
            <person name="Wilkins M.J."/>
            <person name="Karaoz U."/>
            <person name="Brodie E.L."/>
            <person name="Williams K.H."/>
            <person name="Hubbard S.S."/>
            <person name="Banfield J.F."/>
        </authorList>
    </citation>
    <scope>NUCLEOTIDE SEQUENCE [LARGE SCALE GENOMIC DNA]</scope>
</reference>